<evidence type="ECO:0000256" key="1">
    <source>
        <dbReference type="ARBA" id="ARBA00022617"/>
    </source>
</evidence>
<keyword evidence="3" id="KW-0408">Iron</keyword>
<dbReference type="InterPro" id="IPR051459">
    <property type="entry name" value="Cytochrome_c-type_DH"/>
</dbReference>
<dbReference type="InterPro" id="IPR009056">
    <property type="entry name" value="Cyt_c-like_dom"/>
</dbReference>
<keyword evidence="1" id="KW-0349">Heme</keyword>
<evidence type="ECO:0000256" key="2">
    <source>
        <dbReference type="ARBA" id="ARBA00022723"/>
    </source>
</evidence>
<keyword evidence="5" id="KW-0812">Transmembrane</keyword>
<protein>
    <submittedName>
        <fullName evidence="7">Cytochrome c family protein</fullName>
    </submittedName>
</protein>
<gene>
    <name evidence="7" type="ORF">MNBD_BACTEROID02-1724</name>
</gene>
<dbReference type="Gene3D" id="1.10.760.10">
    <property type="entry name" value="Cytochrome c-like domain"/>
    <property type="match status" value="2"/>
</dbReference>
<accession>A0A3B0RGQ1</accession>
<dbReference type="Pfam" id="PF00034">
    <property type="entry name" value="Cytochrom_C"/>
    <property type="match status" value="1"/>
</dbReference>
<feature type="domain" description="Cytochrome c" evidence="6">
    <location>
        <begin position="199"/>
        <end position="289"/>
    </location>
</feature>
<proteinExistence type="predicted"/>
<evidence type="ECO:0000259" key="6">
    <source>
        <dbReference type="PROSITE" id="PS51007"/>
    </source>
</evidence>
<dbReference type="PANTHER" id="PTHR35008:SF9">
    <property type="entry name" value="CYTOCHROME C DOMAIN-CONTAINING PROTEIN"/>
    <property type="match status" value="1"/>
</dbReference>
<dbReference type="EMBL" id="UOEB01000108">
    <property type="protein sequence ID" value="VAV83823.1"/>
    <property type="molecule type" value="Genomic_DNA"/>
</dbReference>
<dbReference type="Pfam" id="PF21342">
    <property type="entry name" value="SoxA-TsdA_cyt-c"/>
    <property type="match status" value="1"/>
</dbReference>
<evidence type="ECO:0000256" key="5">
    <source>
        <dbReference type="SAM" id="Phobius"/>
    </source>
</evidence>
<evidence type="ECO:0000256" key="4">
    <source>
        <dbReference type="SAM" id="MobiDB-lite"/>
    </source>
</evidence>
<dbReference type="SUPFAM" id="SSF46626">
    <property type="entry name" value="Cytochrome c"/>
    <property type="match status" value="2"/>
</dbReference>
<keyword evidence="2" id="KW-0479">Metal-binding</keyword>
<name>A0A3B0RGQ1_9ZZZZ</name>
<dbReference type="AlphaFoldDB" id="A0A3B0RGQ1"/>
<dbReference type="GO" id="GO:0009055">
    <property type="term" value="F:electron transfer activity"/>
    <property type="evidence" value="ECO:0007669"/>
    <property type="project" value="InterPro"/>
</dbReference>
<feature type="transmembrane region" description="Helical" evidence="5">
    <location>
        <begin position="12"/>
        <end position="34"/>
    </location>
</feature>
<evidence type="ECO:0000313" key="7">
    <source>
        <dbReference type="EMBL" id="VAV83823.1"/>
    </source>
</evidence>
<dbReference type="PROSITE" id="PS51007">
    <property type="entry name" value="CYTC"/>
    <property type="match status" value="1"/>
</dbReference>
<keyword evidence="5" id="KW-0472">Membrane</keyword>
<feature type="region of interest" description="Disordered" evidence="4">
    <location>
        <begin position="287"/>
        <end position="306"/>
    </location>
</feature>
<dbReference type="GO" id="GO:0046872">
    <property type="term" value="F:metal ion binding"/>
    <property type="evidence" value="ECO:0007669"/>
    <property type="project" value="UniProtKB-KW"/>
</dbReference>
<organism evidence="7">
    <name type="scientific">hydrothermal vent metagenome</name>
    <dbReference type="NCBI Taxonomy" id="652676"/>
    <lineage>
        <taxon>unclassified sequences</taxon>
        <taxon>metagenomes</taxon>
        <taxon>ecological metagenomes</taxon>
    </lineage>
</organism>
<reference evidence="7" key="1">
    <citation type="submission" date="2018-06" db="EMBL/GenBank/DDBJ databases">
        <authorList>
            <person name="Zhirakovskaya E."/>
        </authorList>
    </citation>
    <scope>NUCLEOTIDE SEQUENCE</scope>
</reference>
<evidence type="ECO:0000256" key="3">
    <source>
        <dbReference type="ARBA" id="ARBA00023004"/>
    </source>
</evidence>
<keyword evidence="5" id="KW-1133">Transmembrane helix</keyword>
<dbReference type="InterPro" id="IPR036909">
    <property type="entry name" value="Cyt_c-like_dom_sf"/>
</dbReference>
<sequence>MKKKDNYKQLKKIARIINSISCFIMLLIIIFLLVRYDVFQEKYTIINQEYHDPLTANYNTASLDNSKTNIAIKYGYELFQNTPKHIGPNNGKDEMVYAGNNLSCTNCHLQAGTKPYSGLLIGIINRFPQFRGRENKMGIIEERINGCMERSMNGKKLPIDGEEMKAFVSYLSWLSRYAPEDGKLKGVGYASIEIPNRVVNLDRGASIFKTKCSVCHGIDGKGIKLNNSPVYQYPPLWGEDSFNNGAGMTRVITAAQFIKSNMPFGATYENPLLTDEEAYDVAGYINQQERPLKSNPENDFPDLKRKPVSTPYPPYADDFSIQQHQMGPFQPIMDYYMLKHGMKKTK</sequence>
<dbReference type="PANTHER" id="PTHR35008">
    <property type="entry name" value="BLL4482 PROTEIN-RELATED"/>
    <property type="match status" value="1"/>
</dbReference>
<dbReference type="GO" id="GO:0020037">
    <property type="term" value="F:heme binding"/>
    <property type="evidence" value="ECO:0007669"/>
    <property type="project" value="InterPro"/>
</dbReference>